<keyword evidence="6 7" id="KW-0472">Membrane</keyword>
<evidence type="ECO:0000256" key="6">
    <source>
        <dbReference type="ARBA" id="ARBA00023136"/>
    </source>
</evidence>
<evidence type="ECO:0000256" key="3">
    <source>
        <dbReference type="ARBA" id="ARBA00022812"/>
    </source>
</evidence>
<dbReference type="PROSITE" id="PS51926">
    <property type="entry name" value="COV_E"/>
    <property type="match status" value="1"/>
</dbReference>
<dbReference type="InterPro" id="IPR003873">
    <property type="entry name" value="E_protein_CoV"/>
</dbReference>
<evidence type="ECO:0000256" key="4">
    <source>
        <dbReference type="ARBA" id="ARBA00022870"/>
    </source>
</evidence>
<keyword evidence="3" id="KW-1040">Host Golgi apparatus</keyword>
<evidence type="ECO:0000256" key="2">
    <source>
        <dbReference type="ARBA" id="ARBA00022703"/>
    </source>
</evidence>
<keyword evidence="1 7" id="KW-0812">Transmembrane</keyword>
<dbReference type="GO" id="GO:0046760">
    <property type="term" value="P:viral budding from Golgi membrane"/>
    <property type="evidence" value="ECO:0007669"/>
    <property type="project" value="InterPro"/>
</dbReference>
<evidence type="ECO:0000256" key="1">
    <source>
        <dbReference type="ARBA" id="ARBA00022692"/>
    </source>
</evidence>
<dbReference type="Proteomes" id="UP000158124">
    <property type="component" value="Genome"/>
</dbReference>
<evidence type="ECO:0000256" key="7">
    <source>
        <dbReference type="SAM" id="Phobius"/>
    </source>
</evidence>
<gene>
    <name evidence="8" type="primary">3c</name>
</gene>
<organism evidence="8 9">
    <name type="scientific">Infectious bronchitis virus</name>
    <dbReference type="NCBI Taxonomy" id="11120"/>
    <lineage>
        <taxon>Viruses</taxon>
        <taxon>Riboviria</taxon>
        <taxon>Orthornavirae</taxon>
        <taxon>Pisuviricota</taxon>
        <taxon>Pisoniviricetes</taxon>
        <taxon>Nidovirales</taxon>
        <taxon>Cornidovirineae</taxon>
        <taxon>Coronaviridae</taxon>
        <taxon>Orthocoronavirinae</taxon>
        <taxon>Gammacoronavirus</taxon>
        <taxon>Igacovirus</taxon>
        <taxon>Gammacoronavirus galli</taxon>
        <taxon>Avian coronavirus</taxon>
    </lineage>
</organism>
<evidence type="ECO:0000313" key="9">
    <source>
        <dbReference type="Proteomes" id="UP000158124"/>
    </source>
</evidence>
<evidence type="ECO:0000256" key="5">
    <source>
        <dbReference type="ARBA" id="ARBA00022989"/>
    </source>
</evidence>
<keyword evidence="5 7" id="KW-1133">Transmembrane helix</keyword>
<reference evidence="8 9" key="1">
    <citation type="journal article" date="2015" name="Vet. Microbiol.">
        <title>Molecular and antigenic characteristics of Massachusetts genotype infectious bronchitis coronavirus in China.</title>
        <authorList>
            <person name="Chen L."/>
            <person name="Zhang T."/>
            <person name="Han Z."/>
            <person name="Liang S."/>
            <person name="Xu Y."/>
            <person name="Xu Q."/>
            <person name="Chen Y."/>
            <person name="Zhao Y."/>
            <person name="Shao Y."/>
            <person name="Li H."/>
            <person name="Wang K."/>
            <person name="Kong X."/>
            <person name="Liu S."/>
        </authorList>
    </citation>
    <scope>NUCLEOTIDE SEQUENCE [LARGE SCALE GENOMIC DNA]</scope>
    <source>
        <strain evidence="8">Ck/CH/LHLJ/090908</strain>
    </source>
</reference>
<name>A0A023PP06_9GAMC</name>
<dbReference type="EMBL" id="KJ425503">
    <property type="protein sequence ID" value="AHX26058.1"/>
    <property type="molecule type" value="Genomic_RNA"/>
</dbReference>
<dbReference type="GO" id="GO:0016020">
    <property type="term" value="C:membrane"/>
    <property type="evidence" value="ECO:0007669"/>
    <property type="project" value="InterPro"/>
</dbReference>
<dbReference type="Pfam" id="PF03620">
    <property type="entry name" value="IBV_3C"/>
    <property type="match status" value="1"/>
</dbReference>
<dbReference type="InterPro" id="IPR005296">
    <property type="entry name" value="IBV_3C"/>
</dbReference>
<proteinExistence type="predicted"/>
<accession>A0A023PP06</accession>
<feature type="transmembrane region" description="Helical" evidence="7">
    <location>
        <begin position="12"/>
        <end position="31"/>
    </location>
</feature>
<evidence type="ECO:0000313" key="8">
    <source>
        <dbReference type="EMBL" id="AHX26058.1"/>
    </source>
</evidence>
<sequence>MMNLLNKSLEENGSFLTALYIFVGFLAFYLLGRALQAFVQAADACCLFWYTWLVIPGVKGTAFVYKYTYGRKLNNSELEAVVENPANLQDVQRNKLYS</sequence>
<protein>
    <submittedName>
        <fullName evidence="8">E protein</fullName>
    </submittedName>
</protein>
<keyword evidence="4" id="KW-1043">Host membrane</keyword>
<keyword evidence="2" id="KW-0053">Apoptosis</keyword>